<feature type="transmembrane region" description="Helical" evidence="12">
    <location>
        <begin position="298"/>
        <end position="317"/>
    </location>
</feature>
<protein>
    <submittedName>
        <fullName evidence="14">8630e80d-6c07-451d-93b2-0056cb6c99ee</fullName>
    </submittedName>
</protein>
<dbReference type="InterPro" id="IPR013130">
    <property type="entry name" value="Fe3_Rdtase_TM_dom"/>
</dbReference>
<dbReference type="OrthoDB" id="17725at2759"/>
<sequence>MNSTHHPHNSLSEWISSKSQNVAFQSTSRIPIPTTNNSETSAIVDPPQPDLQKLIDGALFNEKIISTYPWTILGTVLVISGIHWIGRIKQWRRRVLRRRGERYTDDEVDDEVSKKIREDVTDCGSGSASSSRSSTLGSNTPSIKLDDRDEHIPLLANALPKNIPSYQSTVISRLKAFLIYQPRPIPYFNKVLPSNGSSIFILSFLALNIFYTFYRIPFSAFEASVLGDRAGLIFGVNLPLLYILGAKNQPLKILTGVSYESLNIIHRRLGELIMVAALIHAGGMFMMWYMFLKPFSGWTIWHFLTHPCIYLGLLALFTYKSLYVTSLASFRQRWYELFLGLHVMLQAAALIILYFHHPGTRTYVLWALVIFLVDRLGYRLCAKSIMAEAKVNIFPDNETMLLTFQLSQTSPTILSQTLGHSISTGWKATDHIFLTIPSLGRTHTLQAHPFTIASPAPHPSSKTSLLTLLIRSRSGFTSDLLLTAQLTNTLKCRLDGPYGSNHARSLLSDSDLAILIAGGSGIAVTWPLIHHLLGMSKEKENEDTENGMMHIVKGRKRRIVMIWIIHKREHLEWVDRGEREEVEKRGVEIIIPGATVEAGRPDLVGLMEMVVDGGNVRNGKSSYKKRSKRRTGVVVSGPDGLNRTINNKCAEFVKEGMDLKVTVEKFGW</sequence>
<dbReference type="GO" id="GO:0000293">
    <property type="term" value="F:ferric-chelate reductase activity"/>
    <property type="evidence" value="ECO:0007669"/>
    <property type="project" value="UniProtKB-ARBA"/>
</dbReference>
<keyword evidence="5" id="KW-0249">Electron transport</keyword>
<keyword evidence="4 12" id="KW-0812">Transmembrane</keyword>
<evidence type="ECO:0000256" key="10">
    <source>
        <dbReference type="ARBA" id="ARBA00023180"/>
    </source>
</evidence>
<feature type="transmembrane region" description="Helical" evidence="12">
    <location>
        <begin position="226"/>
        <end position="244"/>
    </location>
</feature>
<dbReference type="GO" id="GO:0015677">
    <property type="term" value="P:copper ion import"/>
    <property type="evidence" value="ECO:0007669"/>
    <property type="project" value="TreeGrafter"/>
</dbReference>
<dbReference type="AlphaFoldDB" id="A0A8H2W6P0"/>
<accession>A0A8H2W6P0</accession>
<dbReference type="PROSITE" id="PS51384">
    <property type="entry name" value="FAD_FR"/>
    <property type="match status" value="1"/>
</dbReference>
<evidence type="ECO:0000256" key="2">
    <source>
        <dbReference type="ARBA" id="ARBA00006278"/>
    </source>
</evidence>
<reference evidence="14" key="1">
    <citation type="submission" date="2020-10" db="EMBL/GenBank/DDBJ databases">
        <authorList>
            <person name="Kusch S."/>
        </authorList>
    </citation>
    <scope>NUCLEOTIDE SEQUENCE</scope>
    <source>
        <strain evidence="14">SwB9</strain>
    </source>
</reference>
<evidence type="ECO:0000256" key="4">
    <source>
        <dbReference type="ARBA" id="ARBA00022692"/>
    </source>
</evidence>
<dbReference type="InterPro" id="IPR051410">
    <property type="entry name" value="Ferric/Cupric_Reductase"/>
</dbReference>
<feature type="transmembrane region" description="Helical" evidence="12">
    <location>
        <begin position="272"/>
        <end position="292"/>
    </location>
</feature>
<dbReference type="InterPro" id="IPR017927">
    <property type="entry name" value="FAD-bd_FR_type"/>
</dbReference>
<feature type="transmembrane region" description="Helical" evidence="12">
    <location>
        <begin position="68"/>
        <end position="88"/>
    </location>
</feature>
<evidence type="ECO:0000259" key="13">
    <source>
        <dbReference type="PROSITE" id="PS51384"/>
    </source>
</evidence>
<dbReference type="Pfam" id="PF08030">
    <property type="entry name" value="NAD_binding_6"/>
    <property type="match status" value="1"/>
</dbReference>
<keyword evidence="9 12" id="KW-0472">Membrane</keyword>
<dbReference type="Pfam" id="PF01794">
    <property type="entry name" value="Ferric_reduct"/>
    <property type="match status" value="1"/>
</dbReference>
<evidence type="ECO:0000313" key="15">
    <source>
        <dbReference type="Proteomes" id="UP000624404"/>
    </source>
</evidence>
<comment type="subcellular location">
    <subcellularLocation>
        <location evidence="1">Membrane</location>
        <topology evidence="1">Multi-pass membrane protein</topology>
    </subcellularLocation>
</comment>
<dbReference type="CDD" id="cd06186">
    <property type="entry name" value="NOX_Duox_like_FAD_NADP"/>
    <property type="match status" value="1"/>
</dbReference>
<comment type="similarity">
    <text evidence="2">Belongs to the ferric reductase (FRE) family.</text>
</comment>
<evidence type="ECO:0000256" key="3">
    <source>
        <dbReference type="ARBA" id="ARBA00022448"/>
    </source>
</evidence>
<organism evidence="14 15">
    <name type="scientific">Sclerotinia trifoliorum</name>
    <dbReference type="NCBI Taxonomy" id="28548"/>
    <lineage>
        <taxon>Eukaryota</taxon>
        <taxon>Fungi</taxon>
        <taxon>Dikarya</taxon>
        <taxon>Ascomycota</taxon>
        <taxon>Pezizomycotina</taxon>
        <taxon>Leotiomycetes</taxon>
        <taxon>Helotiales</taxon>
        <taxon>Sclerotiniaceae</taxon>
        <taxon>Sclerotinia</taxon>
    </lineage>
</organism>
<dbReference type="PANTHER" id="PTHR32361">
    <property type="entry name" value="FERRIC/CUPRIC REDUCTASE TRANSMEMBRANE COMPONENT"/>
    <property type="match status" value="1"/>
</dbReference>
<dbReference type="Proteomes" id="UP000624404">
    <property type="component" value="Unassembled WGS sequence"/>
</dbReference>
<dbReference type="Gene3D" id="3.40.50.80">
    <property type="entry name" value="Nucleotide-binding domain of ferredoxin-NADP reductase (FNR) module"/>
    <property type="match status" value="1"/>
</dbReference>
<keyword evidence="3" id="KW-0813">Transport</keyword>
<keyword evidence="10" id="KW-0325">Glycoprotein</keyword>
<evidence type="ECO:0000256" key="5">
    <source>
        <dbReference type="ARBA" id="ARBA00022982"/>
    </source>
</evidence>
<evidence type="ECO:0000256" key="12">
    <source>
        <dbReference type="SAM" id="Phobius"/>
    </source>
</evidence>
<dbReference type="InterPro" id="IPR039261">
    <property type="entry name" value="FNR_nucleotide-bd"/>
</dbReference>
<dbReference type="PANTHER" id="PTHR32361:SF9">
    <property type="entry name" value="FERRIC REDUCTASE TRANSMEMBRANE COMPONENT 3-RELATED"/>
    <property type="match status" value="1"/>
</dbReference>
<evidence type="ECO:0000256" key="7">
    <source>
        <dbReference type="ARBA" id="ARBA00023002"/>
    </source>
</evidence>
<proteinExistence type="inferred from homology"/>
<evidence type="ECO:0000256" key="11">
    <source>
        <dbReference type="SAM" id="MobiDB-lite"/>
    </source>
</evidence>
<dbReference type="InterPro" id="IPR013112">
    <property type="entry name" value="FAD-bd_8"/>
</dbReference>
<feature type="compositionally biased region" description="Low complexity" evidence="11">
    <location>
        <begin position="122"/>
        <end position="142"/>
    </location>
</feature>
<dbReference type="GO" id="GO:0006826">
    <property type="term" value="P:iron ion transport"/>
    <property type="evidence" value="ECO:0007669"/>
    <property type="project" value="TreeGrafter"/>
</dbReference>
<name>A0A8H2W6P0_9HELO</name>
<dbReference type="Pfam" id="PF08022">
    <property type="entry name" value="FAD_binding_8"/>
    <property type="match status" value="1"/>
</dbReference>
<feature type="region of interest" description="Disordered" evidence="11">
    <location>
        <begin position="119"/>
        <end position="145"/>
    </location>
</feature>
<dbReference type="SFLD" id="SFLDG01168">
    <property type="entry name" value="Ferric_reductase_subgroup_(FRE"/>
    <property type="match status" value="1"/>
</dbReference>
<dbReference type="InterPro" id="IPR013121">
    <property type="entry name" value="Fe_red_NAD-bd_6"/>
</dbReference>
<dbReference type="EMBL" id="CAJHIA010000037">
    <property type="protein sequence ID" value="CAD6455213.1"/>
    <property type="molecule type" value="Genomic_DNA"/>
</dbReference>
<keyword evidence="8" id="KW-0406">Ion transport</keyword>
<feature type="transmembrane region" description="Helical" evidence="12">
    <location>
        <begin position="337"/>
        <end position="357"/>
    </location>
</feature>
<evidence type="ECO:0000256" key="9">
    <source>
        <dbReference type="ARBA" id="ARBA00023136"/>
    </source>
</evidence>
<keyword evidence="6 12" id="KW-1133">Transmembrane helix</keyword>
<dbReference type="GO" id="GO:0005886">
    <property type="term" value="C:plasma membrane"/>
    <property type="evidence" value="ECO:0007669"/>
    <property type="project" value="TreeGrafter"/>
</dbReference>
<evidence type="ECO:0000256" key="1">
    <source>
        <dbReference type="ARBA" id="ARBA00004141"/>
    </source>
</evidence>
<evidence type="ECO:0000256" key="6">
    <source>
        <dbReference type="ARBA" id="ARBA00022989"/>
    </source>
</evidence>
<evidence type="ECO:0000256" key="8">
    <source>
        <dbReference type="ARBA" id="ARBA00023065"/>
    </source>
</evidence>
<dbReference type="GO" id="GO:0006879">
    <property type="term" value="P:intracellular iron ion homeostasis"/>
    <property type="evidence" value="ECO:0007669"/>
    <property type="project" value="TreeGrafter"/>
</dbReference>
<evidence type="ECO:0000313" key="14">
    <source>
        <dbReference type="EMBL" id="CAD6455213.1"/>
    </source>
</evidence>
<keyword evidence="7" id="KW-0560">Oxidoreductase</keyword>
<feature type="domain" description="FAD-binding FR-type" evidence="13">
    <location>
        <begin position="363"/>
        <end position="504"/>
    </location>
</feature>
<keyword evidence="15" id="KW-1185">Reference proteome</keyword>
<gene>
    <name evidence="14" type="ORF">SCLTRI_LOCUS10205</name>
</gene>
<dbReference type="SFLD" id="SFLDS00052">
    <property type="entry name" value="Ferric_Reductase_Domain"/>
    <property type="match status" value="1"/>
</dbReference>
<comment type="caution">
    <text evidence="14">The sequence shown here is derived from an EMBL/GenBank/DDBJ whole genome shotgun (WGS) entry which is preliminary data.</text>
</comment>
<feature type="transmembrane region" description="Helical" evidence="12">
    <location>
        <begin position="191"/>
        <end position="214"/>
    </location>
</feature>